<evidence type="ECO:0000256" key="1">
    <source>
        <dbReference type="SAM" id="MobiDB-lite"/>
    </source>
</evidence>
<dbReference type="AlphaFoldDB" id="A0A9P6SSN7"/>
<sequence length="117" mass="12267">MSTSFICQESFRADNTTSCLRYTKLKQCVKDGSEQQLNFYCVDQNTISIGGTGHAPPPGNISMAVFLCSMDSCPTEAPASPGTKKGKKDPGSGAGAGTVAADKKTMTMSGFFILALL</sequence>
<dbReference type="EMBL" id="JAAAHW010000955">
    <property type="protein sequence ID" value="KAF9997741.1"/>
    <property type="molecule type" value="Genomic_DNA"/>
</dbReference>
<evidence type="ECO:0000313" key="2">
    <source>
        <dbReference type="EMBL" id="KAF9997741.1"/>
    </source>
</evidence>
<keyword evidence="3" id="KW-1185">Reference proteome</keyword>
<dbReference type="OrthoDB" id="2434091at2759"/>
<feature type="region of interest" description="Disordered" evidence="1">
    <location>
        <begin position="74"/>
        <end position="99"/>
    </location>
</feature>
<proteinExistence type="predicted"/>
<protein>
    <submittedName>
        <fullName evidence="2">Uncharacterized protein</fullName>
    </submittedName>
</protein>
<name>A0A9P6SSN7_9FUNG</name>
<reference evidence="2" key="1">
    <citation type="journal article" date="2020" name="Fungal Divers.">
        <title>Resolving the Mortierellaceae phylogeny through synthesis of multi-gene phylogenetics and phylogenomics.</title>
        <authorList>
            <person name="Vandepol N."/>
            <person name="Liber J."/>
            <person name="Desiro A."/>
            <person name="Na H."/>
            <person name="Kennedy M."/>
            <person name="Barry K."/>
            <person name="Grigoriev I.V."/>
            <person name="Miller A.N."/>
            <person name="O'Donnell K."/>
            <person name="Stajich J.E."/>
            <person name="Bonito G."/>
        </authorList>
    </citation>
    <scope>NUCLEOTIDE SEQUENCE</scope>
    <source>
        <strain evidence="2">MES-2147</strain>
    </source>
</reference>
<accession>A0A9P6SSN7</accession>
<comment type="caution">
    <text evidence="2">The sequence shown here is derived from an EMBL/GenBank/DDBJ whole genome shotgun (WGS) entry which is preliminary data.</text>
</comment>
<organism evidence="2 3">
    <name type="scientific">Modicella reniformis</name>
    <dbReference type="NCBI Taxonomy" id="1440133"/>
    <lineage>
        <taxon>Eukaryota</taxon>
        <taxon>Fungi</taxon>
        <taxon>Fungi incertae sedis</taxon>
        <taxon>Mucoromycota</taxon>
        <taxon>Mortierellomycotina</taxon>
        <taxon>Mortierellomycetes</taxon>
        <taxon>Mortierellales</taxon>
        <taxon>Mortierellaceae</taxon>
        <taxon>Modicella</taxon>
    </lineage>
</organism>
<evidence type="ECO:0000313" key="3">
    <source>
        <dbReference type="Proteomes" id="UP000749646"/>
    </source>
</evidence>
<gene>
    <name evidence="2" type="ORF">BGZ65_006690</name>
</gene>
<feature type="non-terminal residue" evidence="2">
    <location>
        <position position="117"/>
    </location>
</feature>
<dbReference type="Proteomes" id="UP000749646">
    <property type="component" value="Unassembled WGS sequence"/>
</dbReference>